<feature type="domain" description="SMB" evidence="12">
    <location>
        <begin position="46"/>
        <end position="93"/>
    </location>
</feature>
<dbReference type="InterPro" id="IPR016186">
    <property type="entry name" value="C-type_lectin-like/link_sf"/>
</dbReference>
<dbReference type="InterPro" id="IPR013320">
    <property type="entry name" value="ConA-like_dom_sf"/>
</dbReference>
<dbReference type="PROSITE" id="PS50041">
    <property type="entry name" value="C_TYPE_LECTIN_2"/>
    <property type="match status" value="1"/>
</dbReference>
<dbReference type="CDD" id="cd00054">
    <property type="entry name" value="EGF_CA"/>
    <property type="match status" value="1"/>
</dbReference>
<dbReference type="OrthoDB" id="6120134at2759"/>
<dbReference type="CDD" id="cd22827">
    <property type="entry name" value="Gal_Rha_Lectin_SUL-I-like"/>
    <property type="match status" value="1"/>
</dbReference>
<evidence type="ECO:0000259" key="7">
    <source>
        <dbReference type="PROSITE" id="PS50026"/>
    </source>
</evidence>
<dbReference type="InterPro" id="IPR000152">
    <property type="entry name" value="EGF-type_Asp/Asn_hydroxyl_site"/>
</dbReference>
<dbReference type="FunFam" id="2.10.25.10:FF:000520">
    <property type="entry name" value="Predicted protein"/>
    <property type="match status" value="1"/>
</dbReference>
<evidence type="ECO:0000256" key="3">
    <source>
        <dbReference type="PROSITE-ProRule" id="PRU00076"/>
    </source>
</evidence>
<dbReference type="PROSITE" id="PS00010">
    <property type="entry name" value="ASX_HYDROXYL"/>
    <property type="match status" value="1"/>
</dbReference>
<keyword evidence="4" id="KW-0768">Sushi</keyword>
<name>A0A1S3I9N3_LINAN</name>
<evidence type="ECO:0000313" key="14">
    <source>
        <dbReference type="RefSeq" id="XP_013394109.2"/>
    </source>
</evidence>
<dbReference type="PROSITE" id="PS01186">
    <property type="entry name" value="EGF_2"/>
    <property type="match status" value="1"/>
</dbReference>
<feature type="region of interest" description="Disordered" evidence="5">
    <location>
        <begin position="1144"/>
        <end position="1182"/>
    </location>
</feature>
<dbReference type="GeneID" id="106161639"/>
<dbReference type="PROSITE" id="PS00022">
    <property type="entry name" value="EGF_1"/>
    <property type="match status" value="1"/>
</dbReference>
<evidence type="ECO:0000313" key="13">
    <source>
        <dbReference type="Proteomes" id="UP000085678"/>
    </source>
</evidence>
<dbReference type="InterPro" id="IPR018378">
    <property type="entry name" value="C-type_lectin_CS"/>
</dbReference>
<dbReference type="PROSITE" id="PS00615">
    <property type="entry name" value="C_TYPE_LECTIN_1"/>
    <property type="match status" value="1"/>
</dbReference>
<evidence type="ECO:0000256" key="4">
    <source>
        <dbReference type="PROSITE-ProRule" id="PRU00302"/>
    </source>
</evidence>
<dbReference type="PANTHER" id="PTHR46780">
    <property type="entry name" value="PROTEIN EVA-1"/>
    <property type="match status" value="1"/>
</dbReference>
<feature type="region of interest" description="Disordered" evidence="5">
    <location>
        <begin position="1566"/>
        <end position="1605"/>
    </location>
</feature>
<dbReference type="InterPro" id="IPR036024">
    <property type="entry name" value="Somatomedin_B-like_dom_sf"/>
</dbReference>
<reference evidence="14" key="1">
    <citation type="submission" date="2025-08" db="UniProtKB">
        <authorList>
            <consortium name="RefSeq"/>
        </authorList>
    </citation>
    <scope>IDENTIFICATION</scope>
    <source>
        <tissue evidence="14">Gonads</tissue>
    </source>
</reference>
<dbReference type="CDD" id="cd00037">
    <property type="entry name" value="CLECT"/>
    <property type="match status" value="1"/>
</dbReference>
<dbReference type="SMART" id="SM00181">
    <property type="entry name" value="EGF"/>
    <property type="match status" value="1"/>
</dbReference>
<dbReference type="GO" id="GO:0030246">
    <property type="term" value="F:carbohydrate binding"/>
    <property type="evidence" value="ECO:0007669"/>
    <property type="project" value="InterPro"/>
</dbReference>
<feature type="compositionally biased region" description="Polar residues" evidence="5">
    <location>
        <begin position="1144"/>
        <end position="1166"/>
    </location>
</feature>
<feature type="domain" description="Apple" evidence="11">
    <location>
        <begin position="883"/>
        <end position="959"/>
    </location>
</feature>
<keyword evidence="6" id="KW-0812">Transmembrane</keyword>
<keyword evidence="13" id="KW-1185">Reference proteome</keyword>
<feature type="transmembrane region" description="Helical" evidence="6">
    <location>
        <begin position="1492"/>
        <end position="1516"/>
    </location>
</feature>
<dbReference type="PROSITE" id="PS50948">
    <property type="entry name" value="PAN"/>
    <property type="match status" value="1"/>
</dbReference>
<evidence type="ECO:0000259" key="10">
    <source>
        <dbReference type="PROSITE" id="PS50923"/>
    </source>
</evidence>
<keyword evidence="1" id="KW-0732">Signal</keyword>
<sequence>MTPPRPPLLKVMSPPPDSPEYVCGGPDREPPPPGHDDIPSCSYYARMLTCEGHCGNVSSQRGGIPKWCSCDHQCYLYGDCCPDVEAKCPAEKTKYELRKTTLNFNLSYHPGATCQTLKYRFASIYMSSIMNVLVFGKCPTDWVSDTISGACEIEGNPWELDLKYILPVTDKNTGVHFRNAYCATCHGIENYTFWQVNFNCSRPVYLENSSNPFIELEKSDACTKTIIPPSWSPIRTCEHVIRECSKDCFNEKMIRDCHRYQLYVENRDSYKNKFCALCNHENLPNLGCKPVTAPSGKPGTDISFFSFRVIMDFNSLDGLRIGVNTQQDEGEIAVYMYIADTTASLLGFWPLYENTFGADKSGKSNDAELSNVRQSDYLTNRLTWYHEDAHLTIANGGRYQMTGSFSIIMGIKLRHHNFGNFDSDDFVIFQFNGGFTLSIDNERYAITAVTPFTSCPEPLTTPDDSAIFTSDSWLFLTYDEPNQVMTLRYGTNTSSLTAENFTSIKGPFEMSGDIIIGGAFERDCKKIPSKDRFEGYLRCVFLFDTLISTSDATNAMNKCIAQDYTDSVDQCESGPCQNGGTCTDGLFSYSCACASGFNGTSCEYVERCPLPATPANVCQVVGGLHIGDNITYTCVTGTSRTKGDLVRVCQDNGTWSGQEPVCESYSIEVACEQKTAAPRCPSNHVIHIVDALYGRTNNLTCKHTAMSNTGCNASNSYSVVSEACEGQQSCSVVASRSTFDQDPCEGTFKYLQINYSCQAQARYQLDYSFHIVEDNLTWFEAGRRCESQYNGMLAEIHDQYMNDFISAIITKFDHADIEFWIGARREHFTEYWQWLSGNNVEEVHWGPGQPDCVKGRLCVSLKFNDGKWGWQNSPCNVTKNYICMRQHYCYSTIQAGYRNDGFNLRELFMTNVHECEKECLRDIRCKGATFNIPIQRCYLHHKTDKIVPGDTHYFIKKRCDYFAWKTNDDIHYCNDRHCYWLKSGDSTSNPQQFCQDTDGEVLTGGNSYCFQLTADGTFQLWHCDQNHKFVCVYDRYNTARACLQDNLTITCPVNSTIHIVDALYGSELPGPMCTSSGTQNNSITACYLTQNYQQVVEVFENATSGSISLMNSSFHNECPGDYTYLEVKYTCVLGTYNTSRCDSVANSDSTTSQIPISSVSDTQPTLTETTPAVSETTPTVTETTPTVTIVTKTTSTVTETTPTITETTPTVTETTPAVTENASLVTETTPTVDETTRNVTETITRAGETTPPVTRNTQPINQTTATVDETASQANKTIPMLTAAPLSSAYSTSSDYETTTSAVEITPTFTEVTPNVSVASCALPFAVDSLSVLNISKANLSGAPLADTESFDSMSNKIMFSENTTLMARCKDGYRFNDKTRTKALTCSQNGTWRPDTCKLVTCPTDQLLNSSSVDVEPYNSTSYGTKIRYWCRDDKVFSTGGRQRVATCYGHGHWEPELMECYNQSEVKSAFAMPKPSRKTTPPKESPQGPVYGITGILFLLFLAGSVVISDCLSIDRHTRPMRRNLNCFWKRHRRLKRNAVHAVRWVEERAIEKGPSKVIEGSDNMKFRKARGERRRGQTGTGSGIEGETAGRAGGAGYSLSGQ</sequence>
<dbReference type="Proteomes" id="UP000085678">
    <property type="component" value="Unplaced"/>
</dbReference>
<evidence type="ECO:0000259" key="9">
    <source>
        <dbReference type="PROSITE" id="PS50228"/>
    </source>
</evidence>
<dbReference type="InterPro" id="IPR043159">
    <property type="entry name" value="Lectin_gal-bd_sf"/>
</dbReference>
<dbReference type="InterPro" id="IPR001881">
    <property type="entry name" value="EGF-like_Ca-bd_dom"/>
</dbReference>
<dbReference type="PROSITE" id="PS50026">
    <property type="entry name" value="EGF_3"/>
    <property type="match status" value="1"/>
</dbReference>
<dbReference type="SMART" id="SM00032">
    <property type="entry name" value="CCP"/>
    <property type="match status" value="3"/>
</dbReference>
<protein>
    <submittedName>
        <fullName evidence="14">Uncharacterized protein LOC106161639</fullName>
    </submittedName>
</protein>
<gene>
    <name evidence="14" type="primary">LOC106161639</name>
</gene>
<evidence type="ECO:0000259" key="12">
    <source>
        <dbReference type="PROSITE" id="PS50958"/>
    </source>
</evidence>
<dbReference type="Gene3D" id="3.10.100.10">
    <property type="entry name" value="Mannose-Binding Protein A, subunit A"/>
    <property type="match status" value="1"/>
</dbReference>
<dbReference type="InterPro" id="IPR000922">
    <property type="entry name" value="Lectin_gal-bd_dom"/>
</dbReference>
<feature type="region of interest" description="Disordered" evidence="5">
    <location>
        <begin position="1"/>
        <end position="33"/>
    </location>
</feature>
<dbReference type="Gene3D" id="4.10.410.20">
    <property type="match status" value="1"/>
</dbReference>
<keyword evidence="6" id="KW-0472">Membrane</keyword>
<dbReference type="Pfam" id="PF00008">
    <property type="entry name" value="EGF"/>
    <property type="match status" value="1"/>
</dbReference>
<feature type="domain" description="EGF-like" evidence="7">
    <location>
        <begin position="567"/>
        <end position="603"/>
    </location>
</feature>
<dbReference type="InParanoid" id="A0A1S3I9N3"/>
<dbReference type="Pfam" id="PF00059">
    <property type="entry name" value="Lectin_C"/>
    <property type="match status" value="1"/>
</dbReference>
<evidence type="ECO:0000256" key="6">
    <source>
        <dbReference type="SAM" id="Phobius"/>
    </source>
</evidence>
<keyword evidence="2 3" id="KW-1015">Disulfide bond</keyword>
<dbReference type="SMART" id="SM00034">
    <property type="entry name" value="CLECT"/>
    <property type="match status" value="1"/>
</dbReference>
<dbReference type="Gene3D" id="2.60.120.740">
    <property type="match status" value="2"/>
</dbReference>
<dbReference type="Pfam" id="PF00024">
    <property type="entry name" value="PAN_1"/>
    <property type="match status" value="1"/>
</dbReference>
<proteinExistence type="predicted"/>
<dbReference type="Gene3D" id="2.10.25.10">
    <property type="entry name" value="Laminin"/>
    <property type="match status" value="1"/>
</dbReference>
<dbReference type="InterPro" id="IPR003609">
    <property type="entry name" value="Pan_app"/>
</dbReference>
<dbReference type="SMART" id="SM00201">
    <property type="entry name" value="SO"/>
    <property type="match status" value="1"/>
</dbReference>
<comment type="caution">
    <text evidence="3">Lacks conserved residue(s) required for the propagation of feature annotation.</text>
</comment>
<evidence type="ECO:0000256" key="2">
    <source>
        <dbReference type="ARBA" id="ARBA00023157"/>
    </source>
</evidence>
<dbReference type="InterPro" id="IPR001212">
    <property type="entry name" value="Somatomedin_B_dom"/>
</dbReference>
<feature type="disulfide bond" evidence="3">
    <location>
        <begin position="593"/>
        <end position="602"/>
    </location>
</feature>
<feature type="domain" description="SUEL-type lectin" evidence="9">
    <location>
        <begin position="1041"/>
        <end position="1132"/>
    </location>
</feature>
<evidence type="ECO:0000256" key="5">
    <source>
        <dbReference type="SAM" id="MobiDB-lite"/>
    </source>
</evidence>
<dbReference type="SUPFAM" id="SSF90188">
    <property type="entry name" value="Somatomedin B domain"/>
    <property type="match status" value="1"/>
</dbReference>
<feature type="domain" description="Sushi" evidence="10">
    <location>
        <begin position="606"/>
        <end position="664"/>
    </location>
</feature>
<dbReference type="Pfam" id="PF02140">
    <property type="entry name" value="SUEL_Lectin"/>
    <property type="match status" value="2"/>
</dbReference>
<evidence type="ECO:0000259" key="11">
    <source>
        <dbReference type="PROSITE" id="PS50948"/>
    </source>
</evidence>
<dbReference type="InterPro" id="IPR001304">
    <property type="entry name" value="C-type_lectin-like"/>
</dbReference>
<dbReference type="PROSITE" id="PS50923">
    <property type="entry name" value="SUSHI"/>
    <property type="match status" value="3"/>
</dbReference>
<dbReference type="SUPFAM" id="SSF57414">
    <property type="entry name" value="Hairpin loop containing domain-like"/>
    <property type="match status" value="1"/>
</dbReference>
<dbReference type="CDD" id="cd00033">
    <property type="entry name" value="CCP"/>
    <property type="match status" value="1"/>
</dbReference>
<evidence type="ECO:0000259" key="8">
    <source>
        <dbReference type="PROSITE" id="PS50041"/>
    </source>
</evidence>
<dbReference type="Gene3D" id="3.50.4.10">
    <property type="entry name" value="Hepatocyte Growth Factor"/>
    <property type="match status" value="1"/>
</dbReference>
<dbReference type="SUPFAM" id="SSF49899">
    <property type="entry name" value="Concanavalin A-like lectins/glucanases"/>
    <property type="match status" value="1"/>
</dbReference>
<dbReference type="InterPro" id="IPR016187">
    <property type="entry name" value="CTDL_fold"/>
</dbReference>
<keyword evidence="6" id="KW-1133">Transmembrane helix</keyword>
<dbReference type="FunFam" id="2.60.120.740:FF:000001">
    <property type="entry name" value="Adhesion G protein-coupled receptor L2"/>
    <property type="match status" value="1"/>
</dbReference>
<dbReference type="GO" id="GO:0005509">
    <property type="term" value="F:calcium ion binding"/>
    <property type="evidence" value="ECO:0007669"/>
    <property type="project" value="InterPro"/>
</dbReference>
<dbReference type="SUPFAM" id="SSF57535">
    <property type="entry name" value="Complement control module/SCR domain"/>
    <property type="match status" value="3"/>
</dbReference>
<accession>A0A1S3I9N3</accession>
<dbReference type="Gene3D" id="2.10.70.10">
    <property type="entry name" value="Complement Module, domain 1"/>
    <property type="match status" value="2"/>
</dbReference>
<dbReference type="SUPFAM" id="SSF56436">
    <property type="entry name" value="C-type lectin-like"/>
    <property type="match status" value="1"/>
</dbReference>
<dbReference type="CDD" id="cd22823">
    <property type="entry name" value="Gal_Rha_Lectin"/>
    <property type="match status" value="1"/>
</dbReference>
<dbReference type="InterPro" id="IPR000436">
    <property type="entry name" value="Sushi_SCR_CCP_dom"/>
</dbReference>
<dbReference type="InterPro" id="IPR000742">
    <property type="entry name" value="EGF"/>
</dbReference>
<dbReference type="SMART" id="SM00179">
    <property type="entry name" value="EGF_CA"/>
    <property type="match status" value="1"/>
</dbReference>
<feature type="compositionally biased region" description="Low complexity" evidence="5">
    <location>
        <begin position="1167"/>
        <end position="1182"/>
    </location>
</feature>
<dbReference type="InterPro" id="IPR035976">
    <property type="entry name" value="Sushi/SCR/CCP_sf"/>
</dbReference>
<dbReference type="RefSeq" id="XP_013394109.2">
    <property type="nucleotide sequence ID" value="XM_013538655.2"/>
</dbReference>
<dbReference type="SUPFAM" id="SSF57196">
    <property type="entry name" value="EGF/Laminin"/>
    <property type="match status" value="1"/>
</dbReference>
<feature type="domain" description="Sushi" evidence="10">
    <location>
        <begin position="1319"/>
        <end position="1400"/>
    </location>
</feature>
<dbReference type="Pfam" id="PF01033">
    <property type="entry name" value="Somatomedin_B"/>
    <property type="match status" value="1"/>
</dbReference>
<evidence type="ECO:0000256" key="1">
    <source>
        <dbReference type="ARBA" id="ARBA00022729"/>
    </source>
</evidence>
<organism evidence="13 14">
    <name type="scientific">Lingula anatina</name>
    <name type="common">Brachiopod</name>
    <name type="synonym">Lingula unguis</name>
    <dbReference type="NCBI Taxonomy" id="7574"/>
    <lineage>
        <taxon>Eukaryota</taxon>
        <taxon>Metazoa</taxon>
        <taxon>Spiralia</taxon>
        <taxon>Lophotrochozoa</taxon>
        <taxon>Brachiopoda</taxon>
        <taxon>Linguliformea</taxon>
        <taxon>Lingulata</taxon>
        <taxon>Lingulida</taxon>
        <taxon>Linguloidea</taxon>
        <taxon>Lingulidae</taxon>
        <taxon>Lingula</taxon>
    </lineage>
</organism>
<dbReference type="KEGG" id="lak:106161639"/>
<dbReference type="PROSITE" id="PS50958">
    <property type="entry name" value="SMB_2"/>
    <property type="match status" value="1"/>
</dbReference>
<feature type="domain" description="C-type lectin" evidence="8">
    <location>
        <begin position="764"/>
        <end position="884"/>
    </location>
</feature>
<feature type="domain" description="Sushi" evidence="10">
    <location>
        <begin position="1401"/>
        <end position="1464"/>
    </location>
</feature>
<dbReference type="PROSITE" id="PS50228">
    <property type="entry name" value="SUEL_LECTIN"/>
    <property type="match status" value="2"/>
</dbReference>
<feature type="compositionally biased region" description="Pro residues" evidence="5">
    <location>
        <begin position="1"/>
        <end position="18"/>
    </location>
</feature>
<dbReference type="Pfam" id="PF00084">
    <property type="entry name" value="Sushi"/>
    <property type="match status" value="2"/>
</dbReference>
<feature type="domain" description="SUEL-type lectin" evidence="9">
    <location>
        <begin position="670"/>
        <end position="758"/>
    </location>
</feature>
<keyword evidence="3" id="KW-0245">EGF-like domain</keyword>